<dbReference type="KEGG" id="asoc:CB4_02345"/>
<evidence type="ECO:0000313" key="2">
    <source>
        <dbReference type="Proteomes" id="UP000217696"/>
    </source>
</evidence>
<gene>
    <name evidence="1" type="ORF">CB4_02345</name>
</gene>
<dbReference type="AlphaFoldDB" id="A0A0U4WHM2"/>
<dbReference type="EMBL" id="AP017312">
    <property type="protein sequence ID" value="BAU28171.1"/>
    <property type="molecule type" value="Genomic_DNA"/>
</dbReference>
<sequence>MDKVSYLVQASPLSFARLSYSIQFNANPVNVASYAVQVDVLNRHNALEERNLYTPVKRTTRKVFENKGSGMMLRKRMRRMIEHKESQATILELILDGVMIGQDSAKQRESIGDSIPEQIVGAEVIQNSQVSLLDGKRLVGKSVMDSTTPKVDVSKTMCIGDGIEKEVCTSCESRKQGGRYDSLVTFSLKRDYRDGIEKHIHTAARDGEQTGFSKNLYDSRIQDSQHGLPIQQSSAVVQRITIGVEAERRLAKAEENGEAIESSNRYTRTAKPQHVMSPQYSNDFLINRIADTVEKAQDHAVSYGEIGTEEGGQSGVITAMYEANEKELRDVPVNETQGRVTDIENGAATVEYQGISNKSWEGNNVLYVGHITRDTEGNIPDIEQAIFHAGEVGTIIGAEVIVHDDNEALSRLGTVGVENLIQESSLHDVAGEESKNEQGYGDAIQNGCEKDIHKVDVSLQEAVQIRNDEQITEIGDVKDTFCSQSHRFFVAEREAVRTNLDDSMAGDSAINGTAYARLINSTISTGDSVIRDEEQGWTVLENEASEEKNIPSVSKVQDSMNTENVRIVGTRQEQVGIMSDVDKVKSQDITGEKVDNACDMRRKIVNDVIEKTEETVCMNGSDGIDVSSTEMADIHMEVYTFIQKDEQISKIKAIDSIEQKNTQAHSSLTDAVHGKSEQAYFNMVDVVWDKSEQAYPGMFDTLLHRADMGNVGILVGEVFAGDETFSSSSASPGIHVHAEEKASAHFLDTMHQGDEKLKTESVVLSATCEITQDQVIIKPIVGVMEEIRQVLPSLMDTIMSHGEMANVLYIDTTMSHDTSMFMGVVIAVEDQKMHNGIVTAVDGREIKFSEAELGSNKIKIWFLGEGERMEEIPDPDSEPQEKRRIWLIMGKPNFWNGWNWKKTR</sequence>
<evidence type="ECO:0000313" key="1">
    <source>
        <dbReference type="EMBL" id="BAU28171.1"/>
    </source>
</evidence>
<dbReference type="RefSeq" id="WP_096465947.1">
    <property type="nucleotide sequence ID" value="NZ_AP017312.1"/>
</dbReference>
<reference evidence="1 2" key="1">
    <citation type="submission" date="2015-12" db="EMBL/GenBank/DDBJ databases">
        <title>Genome sequence of Aneurinibacillus soli.</title>
        <authorList>
            <person name="Lee J.S."/>
            <person name="Lee K.C."/>
            <person name="Kim K.K."/>
            <person name="Lee B.W."/>
        </authorList>
    </citation>
    <scope>NUCLEOTIDE SEQUENCE [LARGE SCALE GENOMIC DNA]</scope>
    <source>
        <strain evidence="1 2">CB4</strain>
    </source>
</reference>
<name>A0A0U4WHM2_9BACL</name>
<protein>
    <submittedName>
        <fullName evidence="1">Uncharacterized protein</fullName>
    </submittedName>
</protein>
<accession>A0A0U4WHM2</accession>
<organism evidence="1 2">
    <name type="scientific">Aneurinibacillus soli</name>
    <dbReference type="NCBI Taxonomy" id="1500254"/>
    <lineage>
        <taxon>Bacteria</taxon>
        <taxon>Bacillati</taxon>
        <taxon>Bacillota</taxon>
        <taxon>Bacilli</taxon>
        <taxon>Bacillales</taxon>
        <taxon>Paenibacillaceae</taxon>
        <taxon>Aneurinibacillus group</taxon>
        <taxon>Aneurinibacillus</taxon>
    </lineage>
</organism>
<proteinExistence type="predicted"/>
<keyword evidence="2" id="KW-1185">Reference proteome</keyword>
<dbReference type="Proteomes" id="UP000217696">
    <property type="component" value="Chromosome"/>
</dbReference>